<dbReference type="GO" id="GO:0016463">
    <property type="term" value="F:P-type zinc transporter activity"/>
    <property type="evidence" value="ECO:0007669"/>
    <property type="project" value="UniProtKB-EC"/>
</dbReference>
<protein>
    <recommendedName>
        <fullName evidence="13">P-type Zn(2+) transporter</fullName>
        <ecNumber evidence="13">7.2.2.12</ecNumber>
    </recommendedName>
</protein>
<dbReference type="RefSeq" id="WP_008479681.1">
    <property type="nucleotide sequence ID" value="NZ_CAGS01000378.1"/>
</dbReference>
<evidence type="ECO:0000256" key="3">
    <source>
        <dbReference type="ARBA" id="ARBA00022448"/>
    </source>
</evidence>
<dbReference type="CDD" id="cd00371">
    <property type="entry name" value="HMA"/>
    <property type="match status" value="1"/>
</dbReference>
<dbReference type="SFLD" id="SFLDF00027">
    <property type="entry name" value="p-type_atpase"/>
    <property type="match status" value="1"/>
</dbReference>
<keyword evidence="18" id="KW-1185">Reference proteome</keyword>
<proteinExistence type="inferred from homology"/>
<dbReference type="Gene3D" id="3.40.50.1000">
    <property type="entry name" value="HAD superfamily/HAD-like"/>
    <property type="match status" value="1"/>
</dbReference>
<dbReference type="SUPFAM" id="SSF81665">
    <property type="entry name" value="Calcium ATPase, transmembrane domain M"/>
    <property type="match status" value="1"/>
</dbReference>
<evidence type="ECO:0000256" key="5">
    <source>
        <dbReference type="ARBA" id="ARBA00022553"/>
    </source>
</evidence>
<dbReference type="PRINTS" id="PR00941">
    <property type="entry name" value="CDATPASE"/>
</dbReference>
<dbReference type="InterPro" id="IPR036163">
    <property type="entry name" value="HMA_dom_sf"/>
</dbReference>
<dbReference type="Pfam" id="PF00122">
    <property type="entry name" value="E1-E2_ATPase"/>
    <property type="match status" value="1"/>
</dbReference>
<dbReference type="NCBIfam" id="TIGR01511">
    <property type="entry name" value="ATPase-IB1_Cu"/>
    <property type="match status" value="1"/>
</dbReference>
<keyword evidence="7 15" id="KW-0479">Metal-binding</keyword>
<feature type="transmembrane region" description="Helical" evidence="15">
    <location>
        <begin position="357"/>
        <end position="380"/>
    </location>
</feature>
<keyword evidence="11 15" id="KW-1133">Transmembrane helix</keyword>
<dbReference type="InterPro" id="IPR023298">
    <property type="entry name" value="ATPase_P-typ_TM_dom_sf"/>
</dbReference>
<dbReference type="SUPFAM" id="SSF55008">
    <property type="entry name" value="HMA, heavy metal-associated domain"/>
    <property type="match status" value="1"/>
</dbReference>
<dbReference type="FunFam" id="3.30.70.100:FF:000001">
    <property type="entry name" value="ATPase copper transporting beta"/>
    <property type="match status" value="1"/>
</dbReference>
<keyword evidence="4 15" id="KW-1003">Cell membrane</keyword>
<dbReference type="PANTHER" id="PTHR48085:SF5">
    <property type="entry name" value="CADMIUM_ZINC-TRANSPORTING ATPASE HMA4-RELATED"/>
    <property type="match status" value="1"/>
</dbReference>
<dbReference type="Proteomes" id="UP000004221">
    <property type="component" value="Unassembled WGS sequence"/>
</dbReference>
<evidence type="ECO:0000256" key="7">
    <source>
        <dbReference type="ARBA" id="ARBA00022723"/>
    </source>
</evidence>
<accession>I4EK36</accession>
<evidence type="ECO:0000256" key="15">
    <source>
        <dbReference type="RuleBase" id="RU362081"/>
    </source>
</evidence>
<evidence type="ECO:0000256" key="12">
    <source>
        <dbReference type="ARBA" id="ARBA00023136"/>
    </source>
</evidence>
<evidence type="ECO:0000259" key="16">
    <source>
        <dbReference type="PROSITE" id="PS50846"/>
    </source>
</evidence>
<dbReference type="InterPro" id="IPR001757">
    <property type="entry name" value="P_typ_ATPase"/>
</dbReference>
<comment type="caution">
    <text evidence="17">The sequence shown here is derived from an EMBL/GenBank/DDBJ whole genome shotgun (WGS) entry which is preliminary data.</text>
</comment>
<reference evidence="17 18" key="1">
    <citation type="journal article" date="2012" name="ISME J.">
        <title>Nitrification expanded: discovery, physiology and genomics of a nitrite-oxidizing bacterium from the phylum Chloroflexi.</title>
        <authorList>
            <person name="Sorokin D.Y."/>
            <person name="Lucker S."/>
            <person name="Vejmelkova D."/>
            <person name="Kostrikina N.A."/>
            <person name="Kleerebezem R."/>
            <person name="Rijpstra W.I."/>
            <person name="Damste J.S."/>
            <person name="Le Paslier D."/>
            <person name="Muyzer G."/>
            <person name="Wagner M."/>
            <person name="van Loosdrecht M.C."/>
            <person name="Daims H."/>
        </authorList>
    </citation>
    <scope>NUCLEOTIDE SEQUENCE [LARGE SCALE GENOMIC DNA]</scope>
    <source>
        <strain evidence="18">none</strain>
    </source>
</reference>
<dbReference type="CDD" id="cd02079">
    <property type="entry name" value="P-type_ATPase_HM"/>
    <property type="match status" value="1"/>
</dbReference>
<feature type="transmembrane region" description="Helical" evidence="15">
    <location>
        <begin position="172"/>
        <end position="193"/>
    </location>
</feature>
<dbReference type="InterPro" id="IPR023214">
    <property type="entry name" value="HAD_sf"/>
</dbReference>
<comment type="similarity">
    <text evidence="2 15">Belongs to the cation transport ATPase (P-type) (TC 3.A.3) family. Type IB subfamily.</text>
</comment>
<comment type="subcellular location">
    <subcellularLocation>
        <location evidence="1">Cell membrane</location>
        <topology evidence="1">Multi-pass membrane protein</topology>
    </subcellularLocation>
</comment>
<dbReference type="InterPro" id="IPR008250">
    <property type="entry name" value="ATPase_P-typ_transduc_dom_A_sf"/>
</dbReference>
<dbReference type="GO" id="GO:0046872">
    <property type="term" value="F:metal ion binding"/>
    <property type="evidence" value="ECO:0007669"/>
    <property type="project" value="UniProtKB-KW"/>
</dbReference>
<dbReference type="InterPro" id="IPR036412">
    <property type="entry name" value="HAD-like_sf"/>
</dbReference>
<dbReference type="Pfam" id="PF00702">
    <property type="entry name" value="Hydrolase"/>
    <property type="match status" value="1"/>
</dbReference>
<dbReference type="NCBIfam" id="TIGR01525">
    <property type="entry name" value="ATPase-IB_hvy"/>
    <property type="match status" value="1"/>
</dbReference>
<dbReference type="PRINTS" id="PR00119">
    <property type="entry name" value="CATATPASE"/>
</dbReference>
<dbReference type="InterPro" id="IPR027256">
    <property type="entry name" value="P-typ_ATPase_IB"/>
</dbReference>
<dbReference type="PANTHER" id="PTHR48085">
    <property type="entry name" value="CADMIUM/ZINC-TRANSPORTING ATPASE HMA2-RELATED"/>
    <property type="match status" value="1"/>
</dbReference>
<evidence type="ECO:0000313" key="17">
    <source>
        <dbReference type="EMBL" id="CCF85048.1"/>
    </source>
</evidence>
<sequence>MRPLRPPGQRQTVAKDRIIEIPVRGMDCVSCAEPVRQAIAALPGVQSVDVLFSAEKAIVRLDPARADPAAIRAAVEAAGFTVPLAEPGVPAAAPAKATDFTRQVLALFGLVFGAVLLVVVLGEWLGLLKAITSRVPWPLGVALVLIAGYPVFRNVLHASLRGQVISHTLMSVGAFAALAVGQWATAVIVVFFMRVGDYAERFTGERGRRAVKDLLAMAPRTARVERDGVEQEIPAGEVRLGEIVIVRPGEMIPVDGEITSGQATIDQAAITGESMPVEVGAGDRVFAATLAQFGSLRIRTGQVGPETTFGRVVRLVEEAETHRGTVQRLADRFSAYFLPVVALIAVLTFLIRRDPLATAAVLVVACSCSFALATPIAMLASIGASARRGLLIKGGKYVETLARADVLLLDKTGTLTTGAPRITDVVPLNGRTAPDVLGLATTAERDSEHPLAEAVRTAAREQAVPLLEPEAFEAIPGLGVRARINGRTVTAGSAWLVPGGGKLDVVRRLEAEGKTTLLIAEDGDPVGVLAAADTVRTDVLPALDALRQLGIGRIELLTGDNERVAAALAGQLEIAYRANLLPEEKIAAVRDYQARGHTVVMVGDGVNDAPALAQADAGIAMGVAGTDIAIEAAHVVLMREDWRLVPDLFRTARRTMRVVKLNIGFTAVYNVTGLSLAAFGFLPPILAAAAQSLPDLGMLANSARLLRSRDSRDR</sequence>
<dbReference type="PROSITE" id="PS50846">
    <property type="entry name" value="HMA_2"/>
    <property type="match status" value="1"/>
</dbReference>
<dbReference type="InterPro" id="IPR051014">
    <property type="entry name" value="Cation_Transport_ATPase_IB"/>
</dbReference>
<evidence type="ECO:0000256" key="11">
    <source>
        <dbReference type="ARBA" id="ARBA00022989"/>
    </source>
</evidence>
<evidence type="ECO:0000256" key="10">
    <source>
        <dbReference type="ARBA" id="ARBA00022967"/>
    </source>
</evidence>
<keyword evidence="3" id="KW-0813">Transport</keyword>
<dbReference type="GO" id="GO:0016887">
    <property type="term" value="F:ATP hydrolysis activity"/>
    <property type="evidence" value="ECO:0007669"/>
    <property type="project" value="InterPro"/>
</dbReference>
<name>I4EK36_9BACT</name>
<dbReference type="AlphaFoldDB" id="I4EK36"/>
<dbReference type="SUPFAM" id="SSF56784">
    <property type="entry name" value="HAD-like"/>
    <property type="match status" value="1"/>
</dbReference>
<dbReference type="Gene3D" id="2.70.150.10">
    <property type="entry name" value="Calcium-transporting ATPase, cytoplasmic transduction domain A"/>
    <property type="match status" value="1"/>
</dbReference>
<dbReference type="InterPro" id="IPR018303">
    <property type="entry name" value="ATPase_P-typ_P_site"/>
</dbReference>
<dbReference type="InterPro" id="IPR044492">
    <property type="entry name" value="P_typ_ATPase_HD_dom"/>
</dbReference>
<dbReference type="SFLD" id="SFLDG00002">
    <property type="entry name" value="C1.7:_P-type_atpase_like"/>
    <property type="match status" value="1"/>
</dbReference>
<feature type="transmembrane region" description="Helical" evidence="15">
    <location>
        <begin position="333"/>
        <end position="351"/>
    </location>
</feature>
<comment type="catalytic activity">
    <reaction evidence="14">
        <text>Zn(2+)(in) + ATP + H2O = Zn(2+)(out) + ADP + phosphate + H(+)</text>
        <dbReference type="Rhea" id="RHEA:20621"/>
        <dbReference type="ChEBI" id="CHEBI:15377"/>
        <dbReference type="ChEBI" id="CHEBI:15378"/>
        <dbReference type="ChEBI" id="CHEBI:29105"/>
        <dbReference type="ChEBI" id="CHEBI:30616"/>
        <dbReference type="ChEBI" id="CHEBI:43474"/>
        <dbReference type="ChEBI" id="CHEBI:456216"/>
        <dbReference type="EC" id="7.2.2.12"/>
    </reaction>
</comment>
<evidence type="ECO:0000256" key="14">
    <source>
        <dbReference type="ARBA" id="ARBA00047308"/>
    </source>
</evidence>
<dbReference type="Pfam" id="PF00403">
    <property type="entry name" value="HMA"/>
    <property type="match status" value="1"/>
</dbReference>
<keyword evidence="10" id="KW-1278">Translocase</keyword>
<feature type="transmembrane region" description="Helical" evidence="15">
    <location>
        <begin position="135"/>
        <end position="152"/>
    </location>
</feature>
<feature type="domain" description="HMA" evidence="16">
    <location>
        <begin position="17"/>
        <end position="83"/>
    </location>
</feature>
<dbReference type="InterPro" id="IPR059000">
    <property type="entry name" value="ATPase_P-type_domA"/>
</dbReference>
<evidence type="ECO:0000256" key="6">
    <source>
        <dbReference type="ARBA" id="ARBA00022692"/>
    </source>
</evidence>
<dbReference type="SUPFAM" id="SSF81653">
    <property type="entry name" value="Calcium ATPase, transduction domain A"/>
    <property type="match status" value="1"/>
</dbReference>
<dbReference type="GO" id="GO:0005886">
    <property type="term" value="C:plasma membrane"/>
    <property type="evidence" value="ECO:0007669"/>
    <property type="project" value="UniProtKB-SubCell"/>
</dbReference>
<keyword evidence="5" id="KW-0597">Phosphoprotein</keyword>
<dbReference type="PROSITE" id="PS00154">
    <property type="entry name" value="ATPASE_E1_E2"/>
    <property type="match status" value="1"/>
</dbReference>
<keyword evidence="12 15" id="KW-0472">Membrane</keyword>
<dbReference type="FunFam" id="2.70.150.10:FF:000002">
    <property type="entry name" value="Copper-transporting ATPase 1, putative"/>
    <property type="match status" value="1"/>
</dbReference>
<feature type="transmembrane region" description="Helical" evidence="15">
    <location>
        <begin position="658"/>
        <end position="679"/>
    </location>
</feature>
<evidence type="ECO:0000256" key="13">
    <source>
        <dbReference type="ARBA" id="ARBA00039097"/>
    </source>
</evidence>
<dbReference type="InterPro" id="IPR006121">
    <property type="entry name" value="HMA_dom"/>
</dbReference>
<organism evidence="17 18">
    <name type="scientific">Nitrolancea hollandica Lb</name>
    <dbReference type="NCBI Taxonomy" id="1129897"/>
    <lineage>
        <taxon>Bacteria</taxon>
        <taxon>Pseudomonadati</taxon>
        <taxon>Thermomicrobiota</taxon>
        <taxon>Thermomicrobia</taxon>
        <taxon>Sphaerobacterales</taxon>
        <taxon>Sphaerobacterineae</taxon>
        <taxon>Sphaerobacteraceae</taxon>
        <taxon>Nitrolancea</taxon>
    </lineage>
</organism>
<dbReference type="InterPro" id="IPR017969">
    <property type="entry name" value="Heavy-metal-associated_CS"/>
</dbReference>
<evidence type="ECO:0000256" key="1">
    <source>
        <dbReference type="ARBA" id="ARBA00004651"/>
    </source>
</evidence>
<dbReference type="PROSITE" id="PS01047">
    <property type="entry name" value="HMA_1"/>
    <property type="match status" value="1"/>
</dbReference>
<dbReference type="SFLD" id="SFLDS00003">
    <property type="entry name" value="Haloacid_Dehalogenase"/>
    <property type="match status" value="1"/>
</dbReference>
<evidence type="ECO:0000256" key="4">
    <source>
        <dbReference type="ARBA" id="ARBA00022475"/>
    </source>
</evidence>
<dbReference type="EC" id="7.2.2.12" evidence="13"/>
<dbReference type="Gene3D" id="3.40.1110.10">
    <property type="entry name" value="Calcium-transporting ATPase, cytoplasmic domain N"/>
    <property type="match status" value="1"/>
</dbReference>
<dbReference type="NCBIfam" id="TIGR01512">
    <property type="entry name" value="ATPase-IB2_Cd"/>
    <property type="match status" value="1"/>
</dbReference>
<gene>
    <name evidence="17" type="ORF">NITHO_4390008</name>
</gene>
<keyword evidence="8 15" id="KW-0547">Nucleotide-binding</keyword>
<evidence type="ECO:0000256" key="2">
    <source>
        <dbReference type="ARBA" id="ARBA00006024"/>
    </source>
</evidence>
<keyword evidence="6 15" id="KW-0812">Transmembrane</keyword>
<dbReference type="OrthoDB" id="135399at2"/>
<dbReference type="NCBIfam" id="TIGR01494">
    <property type="entry name" value="ATPase_P-type"/>
    <property type="match status" value="1"/>
</dbReference>
<dbReference type="GO" id="GO:0005524">
    <property type="term" value="F:ATP binding"/>
    <property type="evidence" value="ECO:0007669"/>
    <property type="project" value="UniProtKB-UniRule"/>
</dbReference>
<evidence type="ECO:0000256" key="8">
    <source>
        <dbReference type="ARBA" id="ARBA00022741"/>
    </source>
</evidence>
<dbReference type="EMBL" id="CAGS01000378">
    <property type="protein sequence ID" value="CCF85048.1"/>
    <property type="molecule type" value="Genomic_DNA"/>
</dbReference>
<feature type="transmembrane region" description="Helical" evidence="15">
    <location>
        <begin position="104"/>
        <end position="128"/>
    </location>
</feature>
<dbReference type="Gene3D" id="3.30.70.100">
    <property type="match status" value="1"/>
</dbReference>
<evidence type="ECO:0000313" key="18">
    <source>
        <dbReference type="Proteomes" id="UP000004221"/>
    </source>
</evidence>
<evidence type="ECO:0000256" key="9">
    <source>
        <dbReference type="ARBA" id="ARBA00022840"/>
    </source>
</evidence>
<dbReference type="InterPro" id="IPR023299">
    <property type="entry name" value="ATPase_P-typ_cyto_dom_N"/>
</dbReference>
<keyword evidence="9 15" id="KW-0067">ATP-binding</keyword>